<dbReference type="PANTHER" id="PTHR24567:SF68">
    <property type="entry name" value="DNA-BINDING TRANSCRIPTIONAL DUAL REGULATOR CRP"/>
    <property type="match status" value="1"/>
</dbReference>
<evidence type="ECO:0000313" key="6">
    <source>
        <dbReference type="EMBL" id="KRP45803.1"/>
    </source>
</evidence>
<feature type="domain" description="HTH crp-type" evidence="5">
    <location>
        <begin position="151"/>
        <end position="221"/>
    </location>
</feature>
<evidence type="ECO:0000256" key="3">
    <source>
        <dbReference type="ARBA" id="ARBA00023163"/>
    </source>
</evidence>
<dbReference type="InterPro" id="IPR000595">
    <property type="entry name" value="cNMP-bd_dom"/>
</dbReference>
<evidence type="ECO:0000256" key="1">
    <source>
        <dbReference type="ARBA" id="ARBA00023015"/>
    </source>
</evidence>
<dbReference type="Pfam" id="PF13545">
    <property type="entry name" value="HTH_Crp_2"/>
    <property type="match status" value="1"/>
</dbReference>
<evidence type="ECO:0000256" key="2">
    <source>
        <dbReference type="ARBA" id="ARBA00023125"/>
    </source>
</evidence>
<proteinExistence type="predicted"/>
<name>A0A0R2YHX4_9PSED</name>
<feature type="domain" description="Cyclic nucleotide-binding" evidence="4">
    <location>
        <begin position="16"/>
        <end position="120"/>
    </location>
</feature>
<gene>
    <name evidence="6" type="ORF">TU73_11760</name>
</gene>
<sequence length="227" mass="26305">MVLHRVHHQILRSHHLFEPLNEEQLDELMSTSHLLSIDKGEPLFRQDEPADSFYFVIAGAVKIYRLTPDGQEKVFEVIGDRQTCAEAMMLMDTPNYVASAEAVCPTQLYRLSNATYMRLLQSNSRLTFALLGKLCVRLHQRVNEIETLSLKNATHRVVRYLLTQLVRLRPVNSQFELPMAKQLIAGHLSIQPETFSRIIRRLIDEKIITQDGRQIAILDRLRLEQFE</sequence>
<dbReference type="InterPro" id="IPR018490">
    <property type="entry name" value="cNMP-bd_dom_sf"/>
</dbReference>
<dbReference type="Gene3D" id="1.10.10.10">
    <property type="entry name" value="Winged helix-like DNA-binding domain superfamily/Winged helix DNA-binding domain"/>
    <property type="match status" value="1"/>
</dbReference>
<dbReference type="CDD" id="cd00038">
    <property type="entry name" value="CAP_ED"/>
    <property type="match status" value="1"/>
</dbReference>
<keyword evidence="2" id="KW-0238">DNA-binding</keyword>
<dbReference type="InterPro" id="IPR036388">
    <property type="entry name" value="WH-like_DNA-bd_sf"/>
</dbReference>
<dbReference type="PATRIC" id="fig|75588.4.peg.4760"/>
<dbReference type="AlphaFoldDB" id="A0A0R2YHX4"/>
<reference evidence="6 7" key="1">
    <citation type="submission" date="2015-02" db="EMBL/GenBank/DDBJ databases">
        <title>Pseudomonas helleri sp. nov. and Pseudomonas weihenstephanensis sp. nov., isolated from raw cows milk.</title>
        <authorList>
            <person name="von Neubeck M."/>
            <person name="Huptas C."/>
            <person name="Wenning M."/>
            <person name="Scherer S."/>
        </authorList>
    </citation>
    <scope>NUCLEOTIDE SEQUENCE [LARGE SCALE GENOMIC DNA]</scope>
    <source>
        <strain evidence="6 7">DSM 17149</strain>
    </source>
</reference>
<dbReference type="PROSITE" id="PS50042">
    <property type="entry name" value="CNMP_BINDING_3"/>
    <property type="match status" value="1"/>
</dbReference>
<keyword evidence="3" id="KW-0804">Transcription</keyword>
<dbReference type="Gene3D" id="2.60.120.10">
    <property type="entry name" value="Jelly Rolls"/>
    <property type="match status" value="1"/>
</dbReference>
<evidence type="ECO:0000259" key="4">
    <source>
        <dbReference type="PROSITE" id="PS50042"/>
    </source>
</evidence>
<accession>A0A0R2YHX4</accession>
<protein>
    <submittedName>
        <fullName evidence="6">Transcription factor</fullName>
    </submittedName>
</protein>
<dbReference type="GO" id="GO:0003700">
    <property type="term" value="F:DNA-binding transcription factor activity"/>
    <property type="evidence" value="ECO:0007669"/>
    <property type="project" value="TreeGrafter"/>
</dbReference>
<dbReference type="SMART" id="SM00100">
    <property type="entry name" value="cNMP"/>
    <property type="match status" value="1"/>
</dbReference>
<dbReference type="InterPro" id="IPR014710">
    <property type="entry name" value="RmlC-like_jellyroll"/>
</dbReference>
<dbReference type="InterPro" id="IPR036390">
    <property type="entry name" value="WH_DNA-bd_sf"/>
</dbReference>
<dbReference type="SMART" id="SM00419">
    <property type="entry name" value="HTH_CRP"/>
    <property type="match status" value="1"/>
</dbReference>
<dbReference type="InterPro" id="IPR050397">
    <property type="entry name" value="Env_Response_Regulators"/>
</dbReference>
<dbReference type="RefSeq" id="WP_057012326.1">
    <property type="nucleotide sequence ID" value="NZ_JYLH01000006.1"/>
</dbReference>
<evidence type="ECO:0000259" key="5">
    <source>
        <dbReference type="PROSITE" id="PS51063"/>
    </source>
</evidence>
<dbReference type="PROSITE" id="PS51063">
    <property type="entry name" value="HTH_CRP_2"/>
    <property type="match status" value="1"/>
</dbReference>
<evidence type="ECO:0000313" key="7">
    <source>
        <dbReference type="Proteomes" id="UP000051446"/>
    </source>
</evidence>
<dbReference type="Pfam" id="PF00027">
    <property type="entry name" value="cNMP_binding"/>
    <property type="match status" value="1"/>
</dbReference>
<dbReference type="SUPFAM" id="SSF46785">
    <property type="entry name" value="Winged helix' DNA-binding domain"/>
    <property type="match status" value="1"/>
</dbReference>
<dbReference type="GO" id="GO:0003677">
    <property type="term" value="F:DNA binding"/>
    <property type="evidence" value="ECO:0007669"/>
    <property type="project" value="UniProtKB-KW"/>
</dbReference>
<dbReference type="Proteomes" id="UP000051446">
    <property type="component" value="Unassembled WGS sequence"/>
</dbReference>
<dbReference type="PANTHER" id="PTHR24567">
    <property type="entry name" value="CRP FAMILY TRANSCRIPTIONAL REGULATORY PROTEIN"/>
    <property type="match status" value="1"/>
</dbReference>
<comment type="caution">
    <text evidence="6">The sequence shown here is derived from an EMBL/GenBank/DDBJ whole genome shotgun (WGS) entry which is preliminary data.</text>
</comment>
<dbReference type="EMBL" id="JYLH01000006">
    <property type="protein sequence ID" value="KRP45803.1"/>
    <property type="molecule type" value="Genomic_DNA"/>
</dbReference>
<dbReference type="InterPro" id="IPR012318">
    <property type="entry name" value="HTH_CRP"/>
</dbReference>
<organism evidence="6 7">
    <name type="scientific">Pseudomonas libanensis</name>
    <dbReference type="NCBI Taxonomy" id="75588"/>
    <lineage>
        <taxon>Bacteria</taxon>
        <taxon>Pseudomonadati</taxon>
        <taxon>Pseudomonadota</taxon>
        <taxon>Gammaproteobacteria</taxon>
        <taxon>Pseudomonadales</taxon>
        <taxon>Pseudomonadaceae</taxon>
        <taxon>Pseudomonas</taxon>
    </lineage>
</organism>
<dbReference type="GO" id="GO:0005829">
    <property type="term" value="C:cytosol"/>
    <property type="evidence" value="ECO:0007669"/>
    <property type="project" value="TreeGrafter"/>
</dbReference>
<dbReference type="SUPFAM" id="SSF51206">
    <property type="entry name" value="cAMP-binding domain-like"/>
    <property type="match status" value="1"/>
</dbReference>
<keyword evidence="1" id="KW-0805">Transcription regulation</keyword>